<feature type="domain" description="CN hydrolase" evidence="1">
    <location>
        <begin position="1"/>
        <end position="235"/>
    </location>
</feature>
<name>A0A923LCK6_9FIRM</name>
<dbReference type="SUPFAM" id="SSF56317">
    <property type="entry name" value="Carbon-nitrogen hydrolase"/>
    <property type="match status" value="1"/>
</dbReference>
<protein>
    <submittedName>
        <fullName evidence="2">Carbon-nitrogen family hydrolase</fullName>
    </submittedName>
</protein>
<keyword evidence="2" id="KW-0378">Hydrolase</keyword>
<proteinExistence type="predicted"/>
<dbReference type="PANTHER" id="PTHR47799">
    <property type="entry name" value="OMEGA-AMIDASE YAFV"/>
    <property type="match status" value="1"/>
</dbReference>
<gene>
    <name evidence="2" type="ORF">H8S44_07895</name>
</gene>
<dbReference type="Proteomes" id="UP000649345">
    <property type="component" value="Unassembled WGS sequence"/>
</dbReference>
<organism evidence="2 3">
    <name type="scientific">Anaerosacchariphilus hominis</name>
    <dbReference type="NCBI Taxonomy" id="2763017"/>
    <lineage>
        <taxon>Bacteria</taxon>
        <taxon>Bacillati</taxon>
        <taxon>Bacillota</taxon>
        <taxon>Clostridia</taxon>
        <taxon>Lachnospirales</taxon>
        <taxon>Lachnospiraceae</taxon>
        <taxon>Anaerosacchariphilus</taxon>
    </lineage>
</organism>
<accession>A0A923LCK6</accession>
<dbReference type="RefSeq" id="WP_186872001.1">
    <property type="nucleotide sequence ID" value="NZ_JACOOR010000004.1"/>
</dbReference>
<dbReference type="InterPro" id="IPR052737">
    <property type="entry name" value="Omega-amidase_YafV"/>
</dbReference>
<keyword evidence="3" id="KW-1185">Reference proteome</keyword>
<dbReference type="PROSITE" id="PS50263">
    <property type="entry name" value="CN_HYDROLASE"/>
    <property type="match status" value="1"/>
</dbReference>
<dbReference type="Pfam" id="PF00795">
    <property type="entry name" value="CN_hydrolase"/>
    <property type="match status" value="1"/>
</dbReference>
<dbReference type="AlphaFoldDB" id="A0A923LCK6"/>
<dbReference type="EMBL" id="JACOOR010000004">
    <property type="protein sequence ID" value="MBC5659690.1"/>
    <property type="molecule type" value="Genomic_DNA"/>
</dbReference>
<evidence type="ECO:0000313" key="3">
    <source>
        <dbReference type="Proteomes" id="UP000649345"/>
    </source>
</evidence>
<evidence type="ECO:0000313" key="2">
    <source>
        <dbReference type="EMBL" id="MBC5659690.1"/>
    </source>
</evidence>
<dbReference type="GO" id="GO:0106008">
    <property type="term" value="F:2-oxoglutaramate amidase activity"/>
    <property type="evidence" value="ECO:0007669"/>
    <property type="project" value="TreeGrafter"/>
</dbReference>
<comment type="caution">
    <text evidence="2">The sequence shown here is derived from an EMBL/GenBank/DDBJ whole genome shotgun (WGS) entry which is preliminary data.</text>
</comment>
<dbReference type="Gene3D" id="3.60.110.10">
    <property type="entry name" value="Carbon-nitrogen hydrolase"/>
    <property type="match status" value="1"/>
</dbReference>
<dbReference type="InterPro" id="IPR036526">
    <property type="entry name" value="C-N_Hydrolase_sf"/>
</dbReference>
<dbReference type="CDD" id="cd07583">
    <property type="entry name" value="nitrilase_5"/>
    <property type="match status" value="1"/>
</dbReference>
<dbReference type="PANTHER" id="PTHR47799:SF1">
    <property type="entry name" value="OMEGA-AMIDASE YAFV"/>
    <property type="match status" value="1"/>
</dbReference>
<sequence length="265" mass="30457">MRIALAQTEPLWEAKQENFRRAERFLKEAKEQQAELILFPEMSMTGFSMHPEKIGETEEEPETLNYFAKKAVEYGLYIGMGYVEYREPKSYNRYAIISPKGGVLTDYRKIHPFTFGTESVHYTGGDALGFCKIGDWTVSPFICYDLRFPEIFQLASPQVELIVVPANWPEDRVEHFKTLLKARAIENQCYIAGINRVGHARTSVYSGDSMIVDPLGRELAHGGREEELLVADLDLEMVWKYRAAFPAKIDRKPELYRKLADGMQI</sequence>
<dbReference type="GO" id="GO:0050152">
    <property type="term" value="F:omega-amidase activity"/>
    <property type="evidence" value="ECO:0007669"/>
    <property type="project" value="TreeGrafter"/>
</dbReference>
<dbReference type="InterPro" id="IPR003010">
    <property type="entry name" value="C-N_Hydrolase"/>
</dbReference>
<evidence type="ECO:0000259" key="1">
    <source>
        <dbReference type="PROSITE" id="PS50263"/>
    </source>
</evidence>
<reference evidence="2" key="1">
    <citation type="submission" date="2020-08" db="EMBL/GenBank/DDBJ databases">
        <title>Genome public.</title>
        <authorList>
            <person name="Liu C."/>
            <person name="Sun Q."/>
        </authorList>
    </citation>
    <scope>NUCLEOTIDE SEQUENCE</scope>
    <source>
        <strain evidence="2">NSJ-68</strain>
    </source>
</reference>